<name>A0A8S1P0M6_9CILI</name>
<dbReference type="CDD" id="cd00167">
    <property type="entry name" value="SANT"/>
    <property type="match status" value="1"/>
</dbReference>
<gene>
    <name evidence="1" type="ORF">PSON_ATCC_30995.1.T0660048</name>
</gene>
<dbReference type="Proteomes" id="UP000692954">
    <property type="component" value="Unassembled WGS sequence"/>
</dbReference>
<organism evidence="1 2">
    <name type="scientific">Paramecium sonneborni</name>
    <dbReference type="NCBI Taxonomy" id="65129"/>
    <lineage>
        <taxon>Eukaryota</taxon>
        <taxon>Sar</taxon>
        <taxon>Alveolata</taxon>
        <taxon>Ciliophora</taxon>
        <taxon>Intramacronucleata</taxon>
        <taxon>Oligohymenophorea</taxon>
        <taxon>Peniculida</taxon>
        <taxon>Parameciidae</taxon>
        <taxon>Paramecium</taxon>
    </lineage>
</organism>
<evidence type="ECO:0008006" key="3">
    <source>
        <dbReference type="Google" id="ProtNLM"/>
    </source>
</evidence>
<accession>A0A8S1P0M6</accession>
<keyword evidence="2" id="KW-1185">Reference proteome</keyword>
<dbReference type="InterPro" id="IPR001005">
    <property type="entry name" value="SANT/Myb"/>
</dbReference>
<reference evidence="1" key="1">
    <citation type="submission" date="2021-01" db="EMBL/GenBank/DDBJ databases">
        <authorList>
            <consortium name="Genoscope - CEA"/>
            <person name="William W."/>
        </authorList>
    </citation>
    <scope>NUCLEOTIDE SEQUENCE</scope>
</reference>
<comment type="caution">
    <text evidence="1">The sequence shown here is derived from an EMBL/GenBank/DDBJ whole genome shotgun (WGS) entry which is preliminary data.</text>
</comment>
<dbReference type="EMBL" id="CAJJDN010000066">
    <property type="protein sequence ID" value="CAD8096226.1"/>
    <property type="molecule type" value="Genomic_DNA"/>
</dbReference>
<evidence type="ECO:0000313" key="1">
    <source>
        <dbReference type="EMBL" id="CAD8096226.1"/>
    </source>
</evidence>
<protein>
    <recommendedName>
        <fullName evidence="3">Myb-like domain-containing protein</fullName>
    </recommendedName>
</protein>
<dbReference type="OrthoDB" id="10322185at2759"/>
<proteinExistence type="predicted"/>
<evidence type="ECO:0000313" key="2">
    <source>
        <dbReference type="Proteomes" id="UP000692954"/>
    </source>
</evidence>
<dbReference type="AlphaFoldDB" id="A0A8S1P0M6"/>
<sequence>MAWEFKIVYEHQYLVQQIMILNFTEVKMGEQEHEGRLISRSNNQQTGLVEILYGDSVLMSVGLFNDQQNFCRIQLYKYIDKLSIVRMMFKLGGKSCLFRTIYSRLNDSSQLNFKQKQSMQSNSFSYSTCPYQFQSNFIMNPQMYYSNYNPYYSQVQPYMAPQPYLMNESYHPNYYQQSNCINWSTEQTEMKLPKFTITPYIKQEDNLIKQIDIHPQNLSEKKNQEDNSDKLLQKVETVRQVKKSNSQIIQNRRGHWTNEEHYKYLKFVRQHKELFQTSVQKKLNRVFKMMSIEIPTRTACQCRSHYSKFNPLDHIGKVRRKLVNDESVYERMFNNTSQND</sequence>